<evidence type="ECO:0000256" key="1">
    <source>
        <dbReference type="ARBA" id="ARBA00004752"/>
    </source>
</evidence>
<dbReference type="Gene3D" id="2.40.440.10">
    <property type="entry name" value="L,D-transpeptidase catalytic domain-like"/>
    <property type="match status" value="1"/>
</dbReference>
<dbReference type="SUPFAM" id="SSF47090">
    <property type="entry name" value="PGBD-like"/>
    <property type="match status" value="1"/>
</dbReference>
<keyword evidence="5 7" id="KW-0573">Peptidoglycan synthesis</keyword>
<accession>A0ABP2Z6V0</accession>
<keyword evidence="3" id="KW-0808">Transferase</keyword>
<comment type="caution">
    <text evidence="10">The sequence shown here is derived from an EMBL/GenBank/DDBJ whole genome shotgun (WGS) entry which is preliminary data.</text>
</comment>
<dbReference type="Gene3D" id="1.10.101.10">
    <property type="entry name" value="PGBD-like superfamily/PGBD"/>
    <property type="match status" value="1"/>
</dbReference>
<keyword evidence="8" id="KW-0732">Signal</keyword>
<feature type="active site" description="Proton donor/acceptor" evidence="7">
    <location>
        <position position="453"/>
    </location>
</feature>
<dbReference type="CDD" id="cd16913">
    <property type="entry name" value="YkuD_like"/>
    <property type="match status" value="1"/>
</dbReference>
<dbReference type="SUPFAM" id="SSF141523">
    <property type="entry name" value="L,D-transpeptidase catalytic domain-like"/>
    <property type="match status" value="1"/>
</dbReference>
<organism evidence="10 11">
    <name type="scientific">Shewanella decolorationis S12</name>
    <dbReference type="NCBI Taxonomy" id="1353536"/>
    <lineage>
        <taxon>Bacteria</taxon>
        <taxon>Pseudomonadati</taxon>
        <taxon>Pseudomonadota</taxon>
        <taxon>Gammaproteobacteria</taxon>
        <taxon>Alteromonadales</taxon>
        <taxon>Shewanellaceae</taxon>
        <taxon>Shewanella</taxon>
    </lineage>
</organism>
<dbReference type="PROSITE" id="PS52029">
    <property type="entry name" value="LD_TPASE"/>
    <property type="match status" value="1"/>
</dbReference>
<dbReference type="Proteomes" id="UP000017548">
    <property type="component" value="Unassembled WGS sequence"/>
</dbReference>
<feature type="signal peptide" evidence="8">
    <location>
        <begin position="1"/>
        <end position="31"/>
    </location>
</feature>
<keyword evidence="6 7" id="KW-0961">Cell wall biogenesis/degradation</keyword>
<feature type="domain" description="L,D-TPase catalytic" evidence="9">
    <location>
        <begin position="322"/>
        <end position="500"/>
    </location>
</feature>
<evidence type="ECO:0000259" key="9">
    <source>
        <dbReference type="PROSITE" id="PS52029"/>
    </source>
</evidence>
<evidence type="ECO:0000256" key="3">
    <source>
        <dbReference type="ARBA" id="ARBA00022679"/>
    </source>
</evidence>
<dbReference type="PANTHER" id="PTHR41533">
    <property type="entry name" value="L,D-TRANSPEPTIDASE HI_1667-RELATED"/>
    <property type="match status" value="1"/>
</dbReference>
<evidence type="ECO:0000256" key="5">
    <source>
        <dbReference type="ARBA" id="ARBA00022984"/>
    </source>
</evidence>
<dbReference type="Pfam" id="PF01471">
    <property type="entry name" value="PG_binding_1"/>
    <property type="match status" value="1"/>
</dbReference>
<dbReference type="Pfam" id="PF20142">
    <property type="entry name" value="Scaffold"/>
    <property type="match status" value="1"/>
</dbReference>
<reference evidence="10 11" key="1">
    <citation type="journal article" date="2013" name="Genome Announc.">
        <title>Draft Genome Sequence of Shewanella decolorationis S12, a Dye-Degrading Bacterium Isolated from a Wastewater Treatment Plant.</title>
        <authorList>
            <person name="Xu M."/>
            <person name="Fang Y."/>
            <person name="Liu J."/>
            <person name="Chen X."/>
            <person name="Sun G."/>
            <person name="Guo J."/>
            <person name="Hua Z."/>
            <person name="Tu Q."/>
            <person name="Wu L."/>
            <person name="Zhou J."/>
            <person name="Liu X."/>
        </authorList>
    </citation>
    <scope>NUCLEOTIDE SEQUENCE [LARGE SCALE GENOMIC DNA]</scope>
    <source>
        <strain evidence="10 11">S12</strain>
    </source>
</reference>
<evidence type="ECO:0000256" key="8">
    <source>
        <dbReference type="SAM" id="SignalP"/>
    </source>
</evidence>
<dbReference type="InterPro" id="IPR036365">
    <property type="entry name" value="PGBD-like_sf"/>
</dbReference>
<feature type="active site" description="Nucleophile" evidence="7">
    <location>
        <position position="472"/>
    </location>
</feature>
<dbReference type="InterPro" id="IPR052905">
    <property type="entry name" value="LD-transpeptidase_YkuD-like"/>
</dbReference>
<evidence type="ECO:0000256" key="6">
    <source>
        <dbReference type="ARBA" id="ARBA00023316"/>
    </source>
</evidence>
<protein>
    <submittedName>
        <fullName evidence="10">Peptidoglycan-binding domain 1 protein</fullName>
    </submittedName>
</protein>
<evidence type="ECO:0000313" key="11">
    <source>
        <dbReference type="Proteomes" id="UP000017548"/>
    </source>
</evidence>
<dbReference type="Pfam" id="PF03734">
    <property type="entry name" value="YkuD"/>
    <property type="match status" value="1"/>
</dbReference>
<sequence>MEFFMERKRIMMRFKPALLLVLSLVSANGIASTQQLETLLEPLSIGERAKVDNTQIISAKLLSRVYQVRQYQPLWQDNDYAGTMLDVIKSADDEGLSKEDYHYSKLVELYQQLSTSNWQDEYRSNVFEVLLSDGIITYAIHLLNGKVNPSMLGKTWNYDENHLDFDTTLKQLEAHIKTRTVAEAIKGLAPKITPYHQLKQYLAQYKDLAARYPFSPIPYTEVIKPGSTSPSLQDIATRLTELGYIAASASADNSAAVNQPLTYDSTLEAAVRQFQTDHSLKADGVIGAGTMAALNVPYSQRVDQIRINLERARWLSANLPANYLIVNLAGYELLLFKDNNLSWRTDIIIGKINAKTPLFKSKLKYVVVNPTWTVPRSISTEIINHLRKDPDYLQKKHFKVVEGSGTPVDASGIDWHSMTRKNFPYWFVQDPGEDNSLGLVKFIFPNQYSIYLHDTPAKSLFEQTDRAFSHGCIRVKDPLVLADKLLSANANWSSSTLSSKLSEGKTENLFLDEPLDILIMYWTATIKNGKIKFYNDVYKRDLVLIEALNRPTYEGVLADDGLLNTME</sequence>
<evidence type="ECO:0000256" key="7">
    <source>
        <dbReference type="PROSITE-ProRule" id="PRU01373"/>
    </source>
</evidence>
<proteinExistence type="inferred from homology"/>
<comment type="similarity">
    <text evidence="2">Belongs to the YkuD family.</text>
</comment>
<feature type="chain" id="PRO_5047242925" evidence="8">
    <location>
        <begin position="32"/>
        <end position="567"/>
    </location>
</feature>
<dbReference type="InterPro" id="IPR045380">
    <property type="entry name" value="LD_TPept_scaffold_dom"/>
</dbReference>
<dbReference type="EMBL" id="AXZL01000046">
    <property type="protein sequence ID" value="ESE42725.1"/>
    <property type="molecule type" value="Genomic_DNA"/>
</dbReference>
<evidence type="ECO:0000313" key="10">
    <source>
        <dbReference type="EMBL" id="ESE42725.1"/>
    </source>
</evidence>
<dbReference type="PANTHER" id="PTHR41533:SF2">
    <property type="entry name" value="BLR7131 PROTEIN"/>
    <property type="match status" value="1"/>
</dbReference>
<gene>
    <name evidence="10" type="ORF">SHD_0650</name>
</gene>
<dbReference type="InterPro" id="IPR036366">
    <property type="entry name" value="PGBDSf"/>
</dbReference>
<dbReference type="InterPro" id="IPR005490">
    <property type="entry name" value="LD_TPept_cat_dom"/>
</dbReference>
<evidence type="ECO:0000256" key="4">
    <source>
        <dbReference type="ARBA" id="ARBA00022960"/>
    </source>
</evidence>
<keyword evidence="11" id="KW-1185">Reference proteome</keyword>
<comment type="pathway">
    <text evidence="1 7">Cell wall biogenesis; peptidoglycan biosynthesis.</text>
</comment>
<name>A0ABP2Z6V0_9GAMM</name>
<dbReference type="InterPro" id="IPR038063">
    <property type="entry name" value="Transpep_catalytic_dom"/>
</dbReference>
<keyword evidence="4 7" id="KW-0133">Cell shape</keyword>
<evidence type="ECO:0000256" key="2">
    <source>
        <dbReference type="ARBA" id="ARBA00005992"/>
    </source>
</evidence>
<dbReference type="InterPro" id="IPR002477">
    <property type="entry name" value="Peptidoglycan-bd-like"/>
</dbReference>